<reference evidence="4 5" key="1">
    <citation type="submission" date="2017-10" db="EMBL/GenBank/DDBJ databases">
        <title>Comparative genomics in systemic dimorphic fungi from Ajellomycetaceae.</title>
        <authorList>
            <person name="Munoz J.F."/>
            <person name="Mcewen J.G."/>
            <person name="Clay O.K."/>
            <person name="Cuomo C.A."/>
        </authorList>
    </citation>
    <scope>NUCLEOTIDE SEQUENCE [LARGE SCALE GENOMIC DNA]</scope>
    <source>
        <strain evidence="4 5">UAMH4076</strain>
    </source>
</reference>
<sequence length="305" mass="33373">MSKLITVFGATGQQGGSVIRTILADPTLSKEFRIRGITRDPSKPSAQELAKQGVEMMSADMNSTSSIASAVANAHTVFLVTNFWETAKKEVEYSQGKNVADAAKSAGVSHLIFSSLINVTEATKGRLPHVDHFDGKADIEKYIRDIGLPATFVLPGYYMSNFEMFLKKGEDGVFTLNMPIGDTARFPLFDVADTGKYVTAAMKKYPATLGRDIYAAIDYYSPSRIVAEFTEVTGYPAKAVQISPELYKSFLPANGAQELLENHQLLEGPGYYGGASLGESLAILEQKPTSWKEFVERVKGRAWKE</sequence>
<evidence type="ECO:0000256" key="1">
    <source>
        <dbReference type="ARBA" id="ARBA00006328"/>
    </source>
</evidence>
<dbReference type="InterPro" id="IPR051164">
    <property type="entry name" value="NmrA-like_oxidored"/>
</dbReference>
<dbReference type="Gene3D" id="3.90.25.10">
    <property type="entry name" value="UDP-galactose 4-epimerase, domain 1"/>
    <property type="match status" value="1"/>
</dbReference>
<evidence type="ECO:0000313" key="4">
    <source>
        <dbReference type="EMBL" id="PGH31887.1"/>
    </source>
</evidence>
<dbReference type="STRING" id="73230.A0A2B7ZGF1"/>
<proteinExistence type="inferred from homology"/>
<evidence type="ECO:0000256" key="2">
    <source>
        <dbReference type="ARBA" id="ARBA00022857"/>
    </source>
</evidence>
<organism evidence="4 5">
    <name type="scientific">[Emmonsia] crescens</name>
    <dbReference type="NCBI Taxonomy" id="73230"/>
    <lineage>
        <taxon>Eukaryota</taxon>
        <taxon>Fungi</taxon>
        <taxon>Dikarya</taxon>
        <taxon>Ascomycota</taxon>
        <taxon>Pezizomycotina</taxon>
        <taxon>Eurotiomycetes</taxon>
        <taxon>Eurotiomycetidae</taxon>
        <taxon>Onygenales</taxon>
        <taxon>Ajellomycetaceae</taxon>
        <taxon>Emergomyces</taxon>
    </lineage>
</organism>
<evidence type="ECO:0000313" key="5">
    <source>
        <dbReference type="Proteomes" id="UP000226031"/>
    </source>
</evidence>
<comment type="caution">
    <text evidence="4">The sequence shown here is derived from an EMBL/GenBank/DDBJ whole genome shotgun (WGS) entry which is preliminary data.</text>
</comment>
<dbReference type="Gene3D" id="3.40.50.720">
    <property type="entry name" value="NAD(P)-binding Rossmann-like Domain"/>
    <property type="match status" value="1"/>
</dbReference>
<comment type="similarity">
    <text evidence="1">Belongs to the NmrA-type oxidoreductase family.</text>
</comment>
<gene>
    <name evidence="4" type="ORF">GX50_05322</name>
</gene>
<dbReference type="InterPro" id="IPR036291">
    <property type="entry name" value="NAD(P)-bd_dom_sf"/>
</dbReference>
<evidence type="ECO:0000259" key="3">
    <source>
        <dbReference type="Pfam" id="PF05368"/>
    </source>
</evidence>
<keyword evidence="2" id="KW-0521">NADP</keyword>
<dbReference type="GO" id="GO:0005634">
    <property type="term" value="C:nucleus"/>
    <property type="evidence" value="ECO:0007669"/>
    <property type="project" value="TreeGrafter"/>
</dbReference>
<dbReference type="PANTHER" id="PTHR42748">
    <property type="entry name" value="NITROGEN METABOLITE REPRESSION PROTEIN NMRA FAMILY MEMBER"/>
    <property type="match status" value="1"/>
</dbReference>
<dbReference type="EMBL" id="PDND01000111">
    <property type="protein sequence ID" value="PGH31887.1"/>
    <property type="molecule type" value="Genomic_DNA"/>
</dbReference>
<dbReference type="CDD" id="cd05251">
    <property type="entry name" value="NmrA_like_SDR_a"/>
    <property type="match status" value="1"/>
</dbReference>
<dbReference type="VEuPathDB" id="FungiDB:EMCG_09324"/>
<protein>
    <recommendedName>
        <fullName evidence="3">NmrA-like domain-containing protein</fullName>
    </recommendedName>
</protein>
<dbReference type="SUPFAM" id="SSF51735">
    <property type="entry name" value="NAD(P)-binding Rossmann-fold domains"/>
    <property type="match status" value="1"/>
</dbReference>
<dbReference type="AlphaFoldDB" id="A0A2B7ZGF1"/>
<feature type="domain" description="NmrA-like" evidence="3">
    <location>
        <begin position="1"/>
        <end position="294"/>
    </location>
</feature>
<dbReference type="InterPro" id="IPR008030">
    <property type="entry name" value="NmrA-like"/>
</dbReference>
<name>A0A2B7ZGF1_9EURO</name>
<keyword evidence="5" id="KW-1185">Reference proteome</keyword>
<dbReference type="Pfam" id="PF05368">
    <property type="entry name" value="NmrA"/>
    <property type="match status" value="1"/>
</dbReference>
<dbReference type="Proteomes" id="UP000226031">
    <property type="component" value="Unassembled WGS sequence"/>
</dbReference>
<accession>A0A2B7ZGF1</accession>
<dbReference type="PANTHER" id="PTHR42748:SF31">
    <property type="entry name" value="NMRA-LIKE DOMAIN-CONTAINING PROTEIN-RELATED"/>
    <property type="match status" value="1"/>
</dbReference>